<dbReference type="AlphaFoldDB" id="A0A015VSE4"/>
<organism evidence="6 7">
    <name type="scientific">Bacteroides fragilis str. 3998T(B)3</name>
    <dbReference type="NCBI Taxonomy" id="1339316"/>
    <lineage>
        <taxon>Bacteria</taxon>
        <taxon>Pseudomonadati</taxon>
        <taxon>Bacteroidota</taxon>
        <taxon>Bacteroidia</taxon>
        <taxon>Bacteroidales</taxon>
        <taxon>Bacteroidaceae</taxon>
        <taxon>Bacteroides</taxon>
    </lineage>
</organism>
<sequence>MQKENQTYKVAPADRLAGVSEYYFSKKLKEVARMNAEGKDVISLGIGSPDMPPSEQTIETLCNNAHDPNGHGYQPYVGIPELRKGFADWYKRWYGVELNPATEIQPLIGSKEGILHVTLAFVNPGEQVLVPNPGYPTYTSLSKILGAEVVNYNLKEEDGWMPDFDELEKMDLSRVKLMWTNYPNMPTGANATPELYKRLVEFARRKNIVIVNDNPYSFILNDKPISILSVPGAKECCIEFNSMSKSHNMPGWRIGMLASNAEFVQWILKVKSNIDSGMFRAMQLAAAKALEADSTWYEGNNVNYRNRRHLAGEIMKTLGCTYDEKQVGMFLWGKIPASCADVEELTEKVLQEARVFITPGFIFGSNGARYIRISLCCKDAKLAEALERIKSIMK</sequence>
<dbReference type="EMBL" id="JGDB01000265">
    <property type="protein sequence ID" value="EXY88853.1"/>
    <property type="molecule type" value="Genomic_DNA"/>
</dbReference>
<feature type="domain" description="Aminotransferase class I/classII large" evidence="5">
    <location>
        <begin position="39"/>
        <end position="389"/>
    </location>
</feature>
<dbReference type="PANTHER" id="PTHR42832">
    <property type="entry name" value="AMINO ACID AMINOTRANSFERASE"/>
    <property type="match status" value="1"/>
</dbReference>
<dbReference type="InterPro" id="IPR004839">
    <property type="entry name" value="Aminotransferase_I/II_large"/>
</dbReference>
<proteinExistence type="inferred from homology"/>
<comment type="similarity">
    <text evidence="4">Belongs to the class-I pyridoxal-phosphate-dependent aminotransferase family.</text>
</comment>
<dbReference type="PROSITE" id="PS00105">
    <property type="entry name" value="AA_TRANSFER_CLASS_1"/>
    <property type="match status" value="1"/>
</dbReference>
<dbReference type="CDD" id="cd00609">
    <property type="entry name" value="AAT_like"/>
    <property type="match status" value="1"/>
</dbReference>
<protein>
    <recommendedName>
        <fullName evidence="4">Aminotransferase</fullName>
        <ecNumber evidence="4">2.6.1.-</ecNumber>
    </recommendedName>
</protein>
<evidence type="ECO:0000256" key="2">
    <source>
        <dbReference type="ARBA" id="ARBA00022576"/>
    </source>
</evidence>
<dbReference type="GO" id="GO:0030170">
    <property type="term" value="F:pyridoxal phosphate binding"/>
    <property type="evidence" value="ECO:0007669"/>
    <property type="project" value="InterPro"/>
</dbReference>
<dbReference type="InterPro" id="IPR004838">
    <property type="entry name" value="NHTrfase_class1_PyrdxlP-BS"/>
</dbReference>
<dbReference type="PANTHER" id="PTHR42832:SF3">
    <property type="entry name" value="L-GLUTAMINE--4-(METHYLSULFANYL)-2-OXOBUTANOATE AMINOTRANSFERASE"/>
    <property type="match status" value="1"/>
</dbReference>
<dbReference type="InterPro" id="IPR015424">
    <property type="entry name" value="PyrdxlP-dep_Trfase"/>
</dbReference>
<dbReference type="EC" id="2.6.1.-" evidence="4"/>
<dbReference type="PATRIC" id="fig|1339316.3.peg.4259"/>
<reference evidence="6 7" key="1">
    <citation type="submission" date="2014-02" db="EMBL/GenBank/DDBJ databases">
        <authorList>
            <person name="Sears C."/>
            <person name="Carroll K."/>
            <person name="Sack B.R."/>
            <person name="Qadri F."/>
            <person name="Myers L.L."/>
            <person name="Chung G.-T."/>
            <person name="Escheverria P."/>
            <person name="Fraser C.M."/>
            <person name="Sadzewicz L."/>
            <person name="Shefchek K.A."/>
            <person name="Tallon L."/>
            <person name="Das S.P."/>
            <person name="Daugherty S."/>
            <person name="Mongodin E.F."/>
        </authorList>
    </citation>
    <scope>NUCLEOTIDE SEQUENCE [LARGE SCALE GENOMIC DNA]</scope>
    <source>
        <strain evidence="7">3998T(B)3</strain>
    </source>
</reference>
<gene>
    <name evidence="6" type="ORF">M125_4480</name>
</gene>
<evidence type="ECO:0000256" key="3">
    <source>
        <dbReference type="ARBA" id="ARBA00022679"/>
    </source>
</evidence>
<dbReference type="InterPro" id="IPR050881">
    <property type="entry name" value="LL-DAP_aminotransferase"/>
</dbReference>
<dbReference type="GO" id="GO:0008483">
    <property type="term" value="F:transaminase activity"/>
    <property type="evidence" value="ECO:0007669"/>
    <property type="project" value="UniProtKB-KW"/>
</dbReference>
<evidence type="ECO:0000313" key="7">
    <source>
        <dbReference type="Proteomes" id="UP000020773"/>
    </source>
</evidence>
<dbReference type="InterPro" id="IPR015422">
    <property type="entry name" value="PyrdxlP-dep_Trfase_small"/>
</dbReference>
<dbReference type="RefSeq" id="WP_005791102.1">
    <property type="nucleotide sequence ID" value="NZ_JGDB01000265.1"/>
</dbReference>
<comment type="cofactor">
    <cofactor evidence="1 4">
        <name>pyridoxal 5'-phosphate</name>
        <dbReference type="ChEBI" id="CHEBI:597326"/>
    </cofactor>
</comment>
<dbReference type="GeneID" id="60368981"/>
<dbReference type="Gene3D" id="3.40.640.10">
    <property type="entry name" value="Type I PLP-dependent aspartate aminotransferase-like (Major domain)"/>
    <property type="match status" value="1"/>
</dbReference>
<dbReference type="Gene3D" id="3.90.1150.10">
    <property type="entry name" value="Aspartate Aminotransferase, domain 1"/>
    <property type="match status" value="1"/>
</dbReference>
<evidence type="ECO:0000313" key="6">
    <source>
        <dbReference type="EMBL" id="EXY88853.1"/>
    </source>
</evidence>
<name>A0A015VSE4_BACFG</name>
<accession>A0A015VSE4</accession>
<evidence type="ECO:0000259" key="5">
    <source>
        <dbReference type="Pfam" id="PF00155"/>
    </source>
</evidence>
<comment type="caution">
    <text evidence="6">The sequence shown here is derived from an EMBL/GenBank/DDBJ whole genome shotgun (WGS) entry which is preliminary data.</text>
</comment>
<keyword evidence="3 4" id="KW-0808">Transferase</keyword>
<dbReference type="Pfam" id="PF00155">
    <property type="entry name" value="Aminotran_1_2"/>
    <property type="match status" value="1"/>
</dbReference>
<dbReference type="InterPro" id="IPR015421">
    <property type="entry name" value="PyrdxlP-dep_Trfase_major"/>
</dbReference>
<evidence type="ECO:0000256" key="1">
    <source>
        <dbReference type="ARBA" id="ARBA00001933"/>
    </source>
</evidence>
<dbReference type="SUPFAM" id="SSF53383">
    <property type="entry name" value="PLP-dependent transferases"/>
    <property type="match status" value="1"/>
</dbReference>
<keyword evidence="2 4" id="KW-0032">Aminotransferase</keyword>
<dbReference type="Proteomes" id="UP000020773">
    <property type="component" value="Unassembled WGS sequence"/>
</dbReference>
<evidence type="ECO:0000256" key="4">
    <source>
        <dbReference type="RuleBase" id="RU000481"/>
    </source>
</evidence>